<evidence type="ECO:0000313" key="4">
    <source>
        <dbReference type="Proteomes" id="UP000235464"/>
    </source>
</evidence>
<name>A0A2N9B7I0_STRCX</name>
<evidence type="ECO:0000256" key="1">
    <source>
        <dbReference type="SAM" id="MobiDB-lite"/>
    </source>
</evidence>
<feature type="compositionally biased region" description="Gly residues" evidence="1">
    <location>
        <begin position="489"/>
        <end position="501"/>
    </location>
</feature>
<feature type="compositionally biased region" description="Gly residues" evidence="1">
    <location>
        <begin position="336"/>
        <end position="353"/>
    </location>
</feature>
<dbReference type="Proteomes" id="UP000235464">
    <property type="component" value="Chromosome I"/>
</dbReference>
<proteinExistence type="predicted"/>
<organism evidence="3 4">
    <name type="scientific">Streptomyces chartreusis NRRL 3882</name>
    <dbReference type="NCBI Taxonomy" id="1079985"/>
    <lineage>
        <taxon>Bacteria</taxon>
        <taxon>Bacillati</taxon>
        <taxon>Actinomycetota</taxon>
        <taxon>Actinomycetes</taxon>
        <taxon>Kitasatosporales</taxon>
        <taxon>Streptomycetaceae</taxon>
        <taxon>Streptomyces</taxon>
    </lineage>
</organism>
<feature type="compositionally biased region" description="Gly residues" evidence="1">
    <location>
        <begin position="267"/>
        <end position="301"/>
    </location>
</feature>
<keyword evidence="2" id="KW-1133">Transmembrane helix</keyword>
<evidence type="ECO:0000313" key="3">
    <source>
        <dbReference type="EMBL" id="SOR79303.1"/>
    </source>
</evidence>
<feature type="compositionally biased region" description="Gly residues" evidence="1">
    <location>
        <begin position="194"/>
        <end position="210"/>
    </location>
</feature>
<feature type="compositionally biased region" description="Gly residues" evidence="1">
    <location>
        <begin position="312"/>
        <end position="329"/>
    </location>
</feature>
<feature type="region of interest" description="Disordered" evidence="1">
    <location>
        <begin position="1"/>
        <end position="585"/>
    </location>
</feature>
<dbReference type="AlphaFoldDB" id="A0A2N9B7I0"/>
<feature type="compositionally biased region" description="Pro residues" evidence="1">
    <location>
        <begin position="567"/>
        <end position="576"/>
    </location>
</feature>
<dbReference type="RefSeq" id="WP_173937251.1">
    <property type="nucleotide sequence ID" value="NZ_LT962942.1"/>
</dbReference>
<dbReference type="EMBL" id="LT963352">
    <property type="protein sequence ID" value="SOR79303.1"/>
    <property type="molecule type" value="Genomic_DNA"/>
</dbReference>
<keyword evidence="2" id="KW-0472">Membrane</keyword>
<sequence length="897" mass="86187">MSRETDTPSSGPNGRGGAAYPSGTPPYGTPAVSDGGTEAGRSATRPEERKTETTLTTRIRINIPGSRPIPPVVVRKPVADAEGSGDTSTGSGAGAGTEAKAPGAATPRGTGTVEPSAEPAQSADDKPTSDWFAPRKSGSGKPAQDGGSTNGAGLPGGSGGTGSGGPAAGGSGAGGSGAGRPGGVVGSMSRPGGSRSGGTNGAGLPGGATGGPVAPGHGGGTGSFDVTEALAAGPLGNGSRPAPGTDGGETRRDDLPYFSENDRLGQNGQGGYGGQGAPHGFGDAGGPGVQGPAGPTGGPVTGDGPLAPPAGGPGGRGGFNEQGGPGGPGAFNEPGRSGGPGGFSEPGGPGGPGSFDDPGRSGNSGGFNEPGRSSGPGGFSEPGGPGGPGSFDDPGRSGNSGGFNEPGRPGAPSAFDEPGGPGAPSAFNDPGRPRGPGAPAGPGAIGGPAGPGGPGAPAGTAKPGGPGGPAGPGPGGPGGPGTAAPTGHGAAGHGQGPGGGMSDDTAILTPQKPAPEPPDGQGYAARHDNVSGHTVTSGIPVVPPGAGSSFGPGAPGDGPVPHTAPKLPEPVSPPPASSAKAPKKKGRNKLVLLAAGLVVVAGGVYGAGLLMNRTDVPKGTTVLGVDIGGTTRDGAVKKLDDAFDDRVGKPLKLSVDGKTVSLDPDNAGLQFDMDATADAAAKSDYNPVSVIGSLFGNHRVVAPDMPVDEEKLHAALENAAGGSGSASDGTIKFEGGKAVPVYGKPGKGIDVAKATASIEEAYRTQVETGSAGTVNLPTTIRQPTVSNAEVDRMLKEFAQPAMSDLATVRTDAAHSIDFGPVSLPKILGFKAVDGKLVDTYNLKALQEAYGKTFEGVQIEGASGKRDVTPQDVVTALRKALRGKTPAERVGVIDTKPN</sequence>
<gene>
    <name evidence="3" type="ORF">SCNRRL3882_2765</name>
</gene>
<feature type="transmembrane region" description="Helical" evidence="2">
    <location>
        <begin position="590"/>
        <end position="611"/>
    </location>
</feature>
<feature type="compositionally biased region" description="Gly residues" evidence="1">
    <location>
        <begin position="148"/>
        <end position="185"/>
    </location>
</feature>
<keyword evidence="2" id="KW-0812">Transmembrane</keyword>
<feature type="compositionally biased region" description="Basic and acidic residues" evidence="1">
    <location>
        <begin position="248"/>
        <end position="263"/>
    </location>
</feature>
<accession>A0A2N9B7I0</accession>
<keyword evidence="4" id="KW-1185">Reference proteome</keyword>
<evidence type="ECO:0000256" key="2">
    <source>
        <dbReference type="SAM" id="Phobius"/>
    </source>
</evidence>
<feature type="compositionally biased region" description="Gly residues" evidence="1">
    <location>
        <begin position="374"/>
        <end position="389"/>
    </location>
</feature>
<feature type="compositionally biased region" description="Low complexity" evidence="1">
    <location>
        <begin position="72"/>
        <end position="90"/>
    </location>
</feature>
<feature type="compositionally biased region" description="Gly residues" evidence="1">
    <location>
        <begin position="438"/>
        <end position="468"/>
    </location>
</feature>
<protein>
    <submittedName>
        <fullName evidence="3">Putative vancomycin resistance protein</fullName>
    </submittedName>
</protein>
<reference evidence="4" key="1">
    <citation type="submission" date="2017-11" db="EMBL/GenBank/DDBJ databases">
        <authorList>
            <person name="Wibberg D."/>
        </authorList>
    </citation>
    <scope>NUCLEOTIDE SEQUENCE [LARGE SCALE GENOMIC DNA]</scope>
</reference>